<dbReference type="PROSITE" id="PS00061">
    <property type="entry name" value="ADH_SHORT"/>
    <property type="match status" value="1"/>
</dbReference>
<keyword evidence="2" id="KW-0521">NADP</keyword>
<dbReference type="CDD" id="cd05233">
    <property type="entry name" value="SDR_c"/>
    <property type="match status" value="1"/>
</dbReference>
<dbReference type="PRINTS" id="PR00081">
    <property type="entry name" value="GDHRDH"/>
</dbReference>
<dbReference type="AlphaFoldDB" id="A0AAW0C5G4"/>
<dbReference type="PRINTS" id="PR00080">
    <property type="entry name" value="SDRFAMILY"/>
</dbReference>
<evidence type="ECO:0000256" key="3">
    <source>
        <dbReference type="ARBA" id="ARBA00023002"/>
    </source>
</evidence>
<keyword evidence="3" id="KW-0560">Oxidoreductase</keyword>
<dbReference type="InterPro" id="IPR020904">
    <property type="entry name" value="Sc_DH/Rdtase_CS"/>
</dbReference>
<comment type="similarity">
    <text evidence="1">Belongs to the short-chain dehydrogenases/reductases (SDR) family.</text>
</comment>
<name>A0AAW0C5G4_9AGAR</name>
<dbReference type="GO" id="GO:0016491">
    <property type="term" value="F:oxidoreductase activity"/>
    <property type="evidence" value="ECO:0007669"/>
    <property type="project" value="UniProtKB-KW"/>
</dbReference>
<keyword evidence="5" id="KW-1185">Reference proteome</keyword>
<gene>
    <name evidence="4" type="ORF">VNI00_012831</name>
</gene>
<reference evidence="4 5" key="1">
    <citation type="submission" date="2024-01" db="EMBL/GenBank/DDBJ databases">
        <title>A draft genome for a cacao thread blight-causing isolate of Paramarasmius palmivorus.</title>
        <authorList>
            <person name="Baruah I.K."/>
            <person name="Bukari Y."/>
            <person name="Amoako-Attah I."/>
            <person name="Meinhardt L.W."/>
            <person name="Bailey B.A."/>
            <person name="Cohen S.P."/>
        </authorList>
    </citation>
    <scope>NUCLEOTIDE SEQUENCE [LARGE SCALE GENOMIC DNA]</scope>
    <source>
        <strain evidence="4 5">GH-12</strain>
    </source>
</reference>
<dbReference type="Pfam" id="PF13561">
    <property type="entry name" value="adh_short_C2"/>
    <property type="match status" value="1"/>
</dbReference>
<evidence type="ECO:0000256" key="2">
    <source>
        <dbReference type="ARBA" id="ARBA00022857"/>
    </source>
</evidence>
<sequence length="234" mass="25352">MVPLKMDVTDKDSILYAVKVIEENEGKLDILVNNAGGVGAIYPLRAGFSDDSGSVRDERWSDSFFFNLRNFEDWSEIFKVNTTAAFFVTMAFVDLLKRGAKDGQTSSVILVTSVGAILKCCNNKPAYAASKAAIESLTNHLGAEFAYNGLAIRVNSILPGFFRTDILPPETYVELNDLLRSGTPYVAGTGAVPMRRFGAEEEMAATAVYLGSPMSGYTNGSHIVVDGGWHLVTT</sequence>
<evidence type="ECO:0000256" key="1">
    <source>
        <dbReference type="ARBA" id="ARBA00006484"/>
    </source>
</evidence>
<dbReference type="InterPro" id="IPR002347">
    <property type="entry name" value="SDR_fam"/>
</dbReference>
<proteinExistence type="inferred from homology"/>
<dbReference type="Proteomes" id="UP001383192">
    <property type="component" value="Unassembled WGS sequence"/>
</dbReference>
<comment type="caution">
    <text evidence="4">The sequence shown here is derived from an EMBL/GenBank/DDBJ whole genome shotgun (WGS) entry which is preliminary data.</text>
</comment>
<dbReference type="InterPro" id="IPR036291">
    <property type="entry name" value="NAD(P)-bd_dom_sf"/>
</dbReference>
<evidence type="ECO:0000313" key="4">
    <source>
        <dbReference type="EMBL" id="KAK7033594.1"/>
    </source>
</evidence>
<dbReference type="PANTHER" id="PTHR43618:SF18">
    <property type="entry name" value="SHORT CHAIN DEHYDROGENASE_REDUCTASE FAMILY (AFU_ORTHOLOGUE AFUA_5G12480)"/>
    <property type="match status" value="1"/>
</dbReference>
<organism evidence="4 5">
    <name type="scientific">Paramarasmius palmivorus</name>
    <dbReference type="NCBI Taxonomy" id="297713"/>
    <lineage>
        <taxon>Eukaryota</taxon>
        <taxon>Fungi</taxon>
        <taxon>Dikarya</taxon>
        <taxon>Basidiomycota</taxon>
        <taxon>Agaricomycotina</taxon>
        <taxon>Agaricomycetes</taxon>
        <taxon>Agaricomycetidae</taxon>
        <taxon>Agaricales</taxon>
        <taxon>Marasmiineae</taxon>
        <taxon>Marasmiaceae</taxon>
        <taxon>Paramarasmius</taxon>
    </lineage>
</organism>
<evidence type="ECO:0000313" key="5">
    <source>
        <dbReference type="Proteomes" id="UP001383192"/>
    </source>
</evidence>
<protein>
    <submittedName>
        <fullName evidence="4">Uncharacterized protein</fullName>
    </submittedName>
</protein>
<dbReference type="Gene3D" id="3.40.50.720">
    <property type="entry name" value="NAD(P)-binding Rossmann-like Domain"/>
    <property type="match status" value="1"/>
</dbReference>
<dbReference type="PANTHER" id="PTHR43618">
    <property type="entry name" value="7-ALPHA-HYDROXYSTEROID DEHYDROGENASE"/>
    <property type="match status" value="1"/>
</dbReference>
<dbReference type="SUPFAM" id="SSF51735">
    <property type="entry name" value="NAD(P)-binding Rossmann-fold domains"/>
    <property type="match status" value="1"/>
</dbReference>
<dbReference type="InterPro" id="IPR052178">
    <property type="entry name" value="Sec_Metab_Biosynth_SDR"/>
</dbReference>
<accession>A0AAW0C5G4</accession>
<dbReference type="EMBL" id="JAYKXP010000061">
    <property type="protein sequence ID" value="KAK7033594.1"/>
    <property type="molecule type" value="Genomic_DNA"/>
</dbReference>